<accession>A0A9P8SNH0</accession>
<dbReference type="OrthoDB" id="4921798at2759"/>
<dbReference type="GeneID" id="68350160"/>
<dbReference type="PANTHER" id="PTHR42110:SF1">
    <property type="entry name" value="L-ASPARAGINASE, PUTATIVE (AFU_ORTHOLOGUE AFUA_3G11890)-RELATED"/>
    <property type="match status" value="1"/>
</dbReference>
<proteinExistence type="predicted"/>
<dbReference type="Pfam" id="PF06089">
    <property type="entry name" value="Asparaginase_II"/>
    <property type="match status" value="1"/>
</dbReference>
<dbReference type="RefSeq" id="XP_044725902.1">
    <property type="nucleotide sequence ID" value="XM_044859502.1"/>
</dbReference>
<sequence length="126" mass="13277">MARIFNAMTQYPEMVAGDDRFCTVLMKAFQGRLIGKVGADGVYAVGLRKSEQTRQLGATGALGISVKIEDGNLDVLYAAVAEILEQLGVATPEVSSALIGFRQGKIVNTAGVVTGGLAFPFRLRAA</sequence>
<evidence type="ECO:0000313" key="1">
    <source>
        <dbReference type="EMBL" id="KAH0968389.1"/>
    </source>
</evidence>
<evidence type="ECO:0000313" key="2">
    <source>
        <dbReference type="Proteomes" id="UP000824596"/>
    </source>
</evidence>
<comment type="caution">
    <text evidence="1">The sequence shown here is derived from an EMBL/GenBank/DDBJ whole genome shotgun (WGS) entry which is preliminary data.</text>
</comment>
<dbReference type="EMBL" id="JAIZPD010000001">
    <property type="protein sequence ID" value="KAH0968389.1"/>
    <property type="molecule type" value="Genomic_DNA"/>
</dbReference>
<dbReference type="Proteomes" id="UP000824596">
    <property type="component" value="Unassembled WGS sequence"/>
</dbReference>
<dbReference type="InterPro" id="IPR010349">
    <property type="entry name" value="Asparaginase_II"/>
</dbReference>
<organism evidence="1 2">
    <name type="scientific">Hirsutella rhossiliensis</name>
    <dbReference type="NCBI Taxonomy" id="111463"/>
    <lineage>
        <taxon>Eukaryota</taxon>
        <taxon>Fungi</taxon>
        <taxon>Dikarya</taxon>
        <taxon>Ascomycota</taxon>
        <taxon>Pezizomycotina</taxon>
        <taxon>Sordariomycetes</taxon>
        <taxon>Hypocreomycetidae</taxon>
        <taxon>Hypocreales</taxon>
        <taxon>Ophiocordycipitaceae</taxon>
        <taxon>Hirsutella</taxon>
    </lineage>
</organism>
<protein>
    <submittedName>
        <fullName evidence="1">L-asparaginase II domain-containing protein</fullName>
    </submittedName>
</protein>
<gene>
    <name evidence="1" type="ORF">HRG_01031</name>
</gene>
<dbReference type="PANTHER" id="PTHR42110">
    <property type="entry name" value="L-ASPARAGINASE, PUTATIVE (AFU_ORTHOLOGUE AFUA_3G11890)-RELATED"/>
    <property type="match status" value="1"/>
</dbReference>
<dbReference type="AlphaFoldDB" id="A0A9P8SNH0"/>
<keyword evidence="2" id="KW-1185">Reference proteome</keyword>
<name>A0A9P8SNH0_9HYPO</name>
<reference evidence="1" key="1">
    <citation type="submission" date="2021-09" db="EMBL/GenBank/DDBJ databases">
        <title>A high-quality genome of the endoparasitic fungus Hirsutella rhossiliensis with a comparison of Hirsutella genomes reveals transposable elements contributing to genome size variation.</title>
        <authorList>
            <person name="Lin R."/>
            <person name="Jiao Y."/>
            <person name="Sun X."/>
            <person name="Ling J."/>
            <person name="Xie B."/>
            <person name="Cheng X."/>
        </authorList>
    </citation>
    <scope>NUCLEOTIDE SEQUENCE</scope>
    <source>
        <strain evidence="1">HR02</strain>
    </source>
</reference>